<dbReference type="InterPro" id="IPR000073">
    <property type="entry name" value="AB_hydrolase_1"/>
</dbReference>
<protein>
    <submittedName>
        <fullName evidence="3">Lysophospholipase</fullName>
    </submittedName>
</protein>
<proteinExistence type="predicted"/>
<evidence type="ECO:0000259" key="2">
    <source>
        <dbReference type="Pfam" id="PF12146"/>
    </source>
</evidence>
<sequence>MRWLAVLILFVTSACATPKLQSRLDLESTVHPSFTPEQNEFTSFDGAKLGLSVWEADLPTPEYVVVGLHGMNDYANAFHMLAPWMAKQGVTTYAYDQRGFGRSDNRGIWPKPDLMREDLRTAIELARQRHPDIPVAVVGISMGGAVAMTVFGSDNPPVGVDRLILSGPGLRGWGTLNPLYKASLWLSTHVRPGWVVRPPRGVKIEPSDNVEMLQDLWRDPLGLKENRIDQVFGLVGLMEEAHGAAPALTPNVPTLITYGAKDIVIPPSAIKRTIRVLPDHVRTAYYEGGYHMLLRDLQAETVFADLMAFLKNDASEFPSGAPNIPRD</sequence>
<name>A0A399RF70_9PROT</name>
<gene>
    <name evidence="3" type="ORF">D1223_12495</name>
</gene>
<dbReference type="InterPro" id="IPR029058">
    <property type="entry name" value="AB_hydrolase_fold"/>
</dbReference>
<dbReference type="Gene3D" id="3.40.50.1820">
    <property type="entry name" value="alpha/beta hydrolase"/>
    <property type="match status" value="1"/>
</dbReference>
<dbReference type="PANTHER" id="PTHR11614">
    <property type="entry name" value="PHOSPHOLIPASE-RELATED"/>
    <property type="match status" value="1"/>
</dbReference>
<dbReference type="RefSeq" id="WP_119376754.1">
    <property type="nucleotide sequence ID" value="NZ_QWFX01000013.1"/>
</dbReference>
<dbReference type="Pfam" id="PF12146">
    <property type="entry name" value="Hydrolase_4"/>
    <property type="match status" value="1"/>
</dbReference>
<dbReference type="PROSITE" id="PS51257">
    <property type="entry name" value="PROKAR_LIPOPROTEIN"/>
    <property type="match status" value="1"/>
</dbReference>
<feature type="chain" id="PRO_5017459766" evidence="1">
    <location>
        <begin position="17"/>
        <end position="327"/>
    </location>
</feature>
<reference evidence="3 4" key="1">
    <citation type="submission" date="2018-08" db="EMBL/GenBank/DDBJ databases">
        <title>Henriciella mobilis sp. nov., isolated from seawater.</title>
        <authorList>
            <person name="Cheng H."/>
            <person name="Wu Y.-H."/>
            <person name="Xu X.-W."/>
            <person name="Guo L.-L."/>
        </authorList>
    </citation>
    <scope>NUCLEOTIDE SEQUENCE [LARGE SCALE GENOMIC DNA]</scope>
    <source>
        <strain evidence="3 4">JN25</strain>
    </source>
</reference>
<evidence type="ECO:0000313" key="4">
    <source>
        <dbReference type="Proteomes" id="UP000266385"/>
    </source>
</evidence>
<keyword evidence="1" id="KW-0732">Signal</keyword>
<comment type="caution">
    <text evidence="3">The sequence shown here is derived from an EMBL/GenBank/DDBJ whole genome shotgun (WGS) entry which is preliminary data.</text>
</comment>
<dbReference type="SUPFAM" id="SSF53474">
    <property type="entry name" value="alpha/beta-Hydrolases"/>
    <property type="match status" value="1"/>
</dbReference>
<keyword evidence="4" id="KW-1185">Reference proteome</keyword>
<evidence type="ECO:0000256" key="1">
    <source>
        <dbReference type="SAM" id="SignalP"/>
    </source>
</evidence>
<dbReference type="Proteomes" id="UP000266385">
    <property type="component" value="Unassembled WGS sequence"/>
</dbReference>
<dbReference type="OrthoDB" id="9806902at2"/>
<feature type="signal peptide" evidence="1">
    <location>
        <begin position="1"/>
        <end position="16"/>
    </location>
</feature>
<dbReference type="InterPro" id="IPR022742">
    <property type="entry name" value="Hydrolase_4"/>
</dbReference>
<feature type="domain" description="Serine aminopeptidase S33" evidence="2">
    <location>
        <begin position="61"/>
        <end position="297"/>
    </location>
</feature>
<dbReference type="AlphaFoldDB" id="A0A399RF70"/>
<evidence type="ECO:0000313" key="3">
    <source>
        <dbReference type="EMBL" id="RIJ28219.1"/>
    </source>
</evidence>
<dbReference type="EMBL" id="QWFX01000013">
    <property type="protein sequence ID" value="RIJ28219.1"/>
    <property type="molecule type" value="Genomic_DNA"/>
</dbReference>
<organism evidence="3 4">
    <name type="scientific">Henriciella mobilis</name>
    <dbReference type="NCBI Taxonomy" id="2305467"/>
    <lineage>
        <taxon>Bacteria</taxon>
        <taxon>Pseudomonadati</taxon>
        <taxon>Pseudomonadota</taxon>
        <taxon>Alphaproteobacteria</taxon>
        <taxon>Hyphomonadales</taxon>
        <taxon>Hyphomonadaceae</taxon>
        <taxon>Henriciella</taxon>
    </lineage>
</organism>
<dbReference type="InterPro" id="IPR051044">
    <property type="entry name" value="MAG_DAG_Lipase"/>
</dbReference>
<accession>A0A399RF70</accession>
<dbReference type="PRINTS" id="PR00111">
    <property type="entry name" value="ABHYDROLASE"/>
</dbReference>